<gene>
    <name evidence="1" type="ORF">B0H17DRAFT_1143920</name>
</gene>
<reference evidence="1" key="1">
    <citation type="submission" date="2023-03" db="EMBL/GenBank/DDBJ databases">
        <title>Massive genome expansion in bonnet fungi (Mycena s.s.) driven by repeated elements and novel gene families across ecological guilds.</title>
        <authorList>
            <consortium name="Lawrence Berkeley National Laboratory"/>
            <person name="Harder C.B."/>
            <person name="Miyauchi S."/>
            <person name="Viragh M."/>
            <person name="Kuo A."/>
            <person name="Thoen E."/>
            <person name="Andreopoulos B."/>
            <person name="Lu D."/>
            <person name="Skrede I."/>
            <person name="Drula E."/>
            <person name="Henrissat B."/>
            <person name="Morin E."/>
            <person name="Kohler A."/>
            <person name="Barry K."/>
            <person name="LaButti K."/>
            <person name="Morin E."/>
            <person name="Salamov A."/>
            <person name="Lipzen A."/>
            <person name="Mereny Z."/>
            <person name="Hegedus B."/>
            <person name="Baldrian P."/>
            <person name="Stursova M."/>
            <person name="Weitz H."/>
            <person name="Taylor A."/>
            <person name="Grigoriev I.V."/>
            <person name="Nagy L.G."/>
            <person name="Martin F."/>
            <person name="Kauserud H."/>
        </authorList>
    </citation>
    <scope>NUCLEOTIDE SEQUENCE</scope>
    <source>
        <strain evidence="1">CBHHK067</strain>
    </source>
</reference>
<proteinExistence type="predicted"/>
<accession>A0AAD7G3Z9</accession>
<dbReference type="AlphaFoldDB" id="A0AAD7G3Z9"/>
<protein>
    <submittedName>
        <fullName evidence="1">Uncharacterized protein</fullName>
    </submittedName>
</protein>
<name>A0AAD7G3Z9_MYCRO</name>
<sequence>MYSLLFALELKCKKGKYIGIERPTSASVHLQLFKKESHPADDSGIKRYGRAPFDSGAGHSLKSQELFDLLGGIGWRRSSEYNKIRRERGRVRPVSADHPFDLGAEYRQYLRSFKSCGIEQNRIYKAGHALDSGAGHDRDRDSLVADESTGHVFAQGHGEVDEDLLALRTRSIRGQAMAEIHDSSIQRDRKESPKHLRTDLGIDKGGRALDSVAGHKGDRDSLSWINPKGMYFHRDIGR</sequence>
<keyword evidence="2" id="KW-1185">Reference proteome</keyword>
<dbReference type="Proteomes" id="UP001221757">
    <property type="component" value="Unassembled WGS sequence"/>
</dbReference>
<organism evidence="1 2">
    <name type="scientific">Mycena rosella</name>
    <name type="common">Pink bonnet</name>
    <name type="synonym">Agaricus rosellus</name>
    <dbReference type="NCBI Taxonomy" id="1033263"/>
    <lineage>
        <taxon>Eukaryota</taxon>
        <taxon>Fungi</taxon>
        <taxon>Dikarya</taxon>
        <taxon>Basidiomycota</taxon>
        <taxon>Agaricomycotina</taxon>
        <taxon>Agaricomycetes</taxon>
        <taxon>Agaricomycetidae</taxon>
        <taxon>Agaricales</taxon>
        <taxon>Marasmiineae</taxon>
        <taxon>Mycenaceae</taxon>
        <taxon>Mycena</taxon>
    </lineage>
</organism>
<comment type="caution">
    <text evidence="1">The sequence shown here is derived from an EMBL/GenBank/DDBJ whole genome shotgun (WGS) entry which is preliminary data.</text>
</comment>
<evidence type="ECO:0000313" key="1">
    <source>
        <dbReference type="EMBL" id="KAJ7663678.1"/>
    </source>
</evidence>
<evidence type="ECO:0000313" key="2">
    <source>
        <dbReference type="Proteomes" id="UP001221757"/>
    </source>
</evidence>
<dbReference type="EMBL" id="JARKIE010000229">
    <property type="protein sequence ID" value="KAJ7663678.1"/>
    <property type="molecule type" value="Genomic_DNA"/>
</dbReference>